<evidence type="ECO:0000256" key="5">
    <source>
        <dbReference type="ARBA" id="ARBA00022801"/>
    </source>
</evidence>
<dbReference type="InterPro" id="IPR029058">
    <property type="entry name" value="AB_hydrolase_fold"/>
</dbReference>
<dbReference type="GO" id="GO:0046872">
    <property type="term" value="F:metal ion binding"/>
    <property type="evidence" value="ECO:0007669"/>
    <property type="project" value="UniProtKB-KW"/>
</dbReference>
<keyword evidence="2" id="KW-0719">Serine esterase</keyword>
<keyword evidence="5 9" id="KW-0378">Hydrolase</keyword>
<evidence type="ECO:0000313" key="10">
    <source>
        <dbReference type="Proteomes" id="UP000503003"/>
    </source>
</evidence>
<dbReference type="AlphaFoldDB" id="A0A6G7CPS2"/>
<accession>A0A6G7CPS2</accession>
<dbReference type="Pfam" id="PF07519">
    <property type="entry name" value="Tannase"/>
    <property type="match status" value="1"/>
</dbReference>
<comment type="similarity">
    <text evidence="1">Belongs to the tannase family.</text>
</comment>
<dbReference type="GO" id="GO:0052689">
    <property type="term" value="F:carboxylic ester hydrolase activity"/>
    <property type="evidence" value="ECO:0007669"/>
    <property type="project" value="UniProtKB-KW"/>
</dbReference>
<evidence type="ECO:0000256" key="8">
    <source>
        <dbReference type="SAM" id="SignalP"/>
    </source>
</evidence>
<dbReference type="PANTHER" id="PTHR33938:SF15">
    <property type="entry name" value="FERULOYL ESTERASE B-RELATED"/>
    <property type="match status" value="1"/>
</dbReference>
<dbReference type="KEGG" id="vzi:G5S32_18780"/>
<reference evidence="9 10" key="1">
    <citation type="submission" date="2020-02" db="EMBL/GenBank/DDBJ databases">
        <title>A complete genome of a marine bacterium Vibrio sp. ZWAL4003 isolated from the mangrove sediment with the ability to degrade polysaccharides.</title>
        <authorList>
            <person name="Wu J."/>
            <person name="Qu W."/>
            <person name="Zeng R."/>
        </authorList>
    </citation>
    <scope>NUCLEOTIDE SEQUENCE [LARGE SCALE GENOMIC DNA]</scope>
    <source>
        <strain evidence="9 10">ZWAL4003</strain>
    </source>
</reference>
<feature type="signal peptide" evidence="8">
    <location>
        <begin position="1"/>
        <end position="30"/>
    </location>
</feature>
<evidence type="ECO:0000256" key="3">
    <source>
        <dbReference type="ARBA" id="ARBA00022723"/>
    </source>
</evidence>
<evidence type="ECO:0000256" key="2">
    <source>
        <dbReference type="ARBA" id="ARBA00022487"/>
    </source>
</evidence>
<dbReference type="RefSeq" id="WP_165313681.1">
    <property type="nucleotide sequence ID" value="NZ_CP049332.1"/>
</dbReference>
<feature type="chain" id="PRO_5026131970" evidence="8">
    <location>
        <begin position="31"/>
        <end position="550"/>
    </location>
</feature>
<organism evidence="9 10">
    <name type="scientific">Vibrio ziniensis</name>
    <dbReference type="NCBI Taxonomy" id="2711221"/>
    <lineage>
        <taxon>Bacteria</taxon>
        <taxon>Pseudomonadati</taxon>
        <taxon>Pseudomonadota</taxon>
        <taxon>Gammaproteobacteria</taxon>
        <taxon>Vibrionales</taxon>
        <taxon>Vibrionaceae</taxon>
        <taxon>Vibrio</taxon>
    </lineage>
</organism>
<dbReference type="EMBL" id="CP049332">
    <property type="protein sequence ID" value="QIH44018.1"/>
    <property type="molecule type" value="Genomic_DNA"/>
</dbReference>
<sequence>MEDFNRITKSVCKTLASLVCVFASISMAHATPAQDCENLKSVPIYNGKVTETKYITAGKSEKDPFRMFTGAPDLEFDLPEHCLVRGEIESRTNATGKPNVLRFEVRLPTDWQNRFIFQGGGGTDGFLANAIGTTPISGSTAIPALNRGYAVTSMNGGHDGVDPTFGLDQQARLDYAYAALGKVTQAAKTLVNHYYNKEPFYSYFMGCSNGGREAMIAAQRYPNEYNGVIAANPGFHLSRAAISEVWDTRTLMSIAPKNDKGKKVLANALTSKELQTLSDAVLKKCDANDGIKDGIINDYKSCNFNPDSLICKNTSDAACLSGDKVAAVKTVFDGAKDSNGKPLYSTWPYDAGISAPGWRAWKLGFSQDAEKADALNAVLGAGSLMFYFMTPPNPQADLAAFDFDQAEFLVGETGALNDATSTMLNTFAQNGSKLMIIQGVSDPVFSADDIENWYLKTQQTTSKGDLTAMKEWNRLFMVPGMTHCGGGPALDNIDPLTAMQNWVENQKAPDYLPAKGEAFPDKNMPICSYPLVAKYKGNGDVNALDSYQCM</sequence>
<dbReference type="Gene3D" id="3.40.50.1820">
    <property type="entry name" value="alpha/beta hydrolase"/>
    <property type="match status" value="1"/>
</dbReference>
<dbReference type="SUPFAM" id="SSF53474">
    <property type="entry name" value="alpha/beta-Hydrolases"/>
    <property type="match status" value="1"/>
</dbReference>
<proteinExistence type="inferred from homology"/>
<keyword evidence="7" id="KW-1015">Disulfide bond</keyword>
<dbReference type="InterPro" id="IPR011118">
    <property type="entry name" value="Tannase/feruloyl_esterase"/>
</dbReference>
<gene>
    <name evidence="9" type="ORF">G5S32_18780</name>
</gene>
<dbReference type="Proteomes" id="UP000503003">
    <property type="component" value="Chromosome 2"/>
</dbReference>
<dbReference type="PANTHER" id="PTHR33938">
    <property type="entry name" value="FERULOYL ESTERASE B-RELATED"/>
    <property type="match status" value="1"/>
</dbReference>
<evidence type="ECO:0000256" key="6">
    <source>
        <dbReference type="ARBA" id="ARBA00022837"/>
    </source>
</evidence>
<name>A0A6G7CPS2_9VIBR</name>
<evidence type="ECO:0000313" key="9">
    <source>
        <dbReference type="EMBL" id="QIH44018.1"/>
    </source>
</evidence>
<keyword evidence="4 8" id="KW-0732">Signal</keyword>
<evidence type="ECO:0000256" key="7">
    <source>
        <dbReference type="ARBA" id="ARBA00023157"/>
    </source>
</evidence>
<evidence type="ECO:0000256" key="1">
    <source>
        <dbReference type="ARBA" id="ARBA00006249"/>
    </source>
</evidence>
<evidence type="ECO:0000256" key="4">
    <source>
        <dbReference type="ARBA" id="ARBA00022729"/>
    </source>
</evidence>
<keyword evidence="10" id="KW-1185">Reference proteome</keyword>
<protein>
    <submittedName>
        <fullName evidence="9">Tannase/feruloyl esterase family alpha/beta hydrolase</fullName>
    </submittedName>
</protein>
<keyword evidence="3" id="KW-0479">Metal-binding</keyword>
<keyword evidence="6" id="KW-0106">Calcium</keyword>